<dbReference type="RefSeq" id="WP_046561480.1">
    <property type="nucleotide sequence ID" value="NZ_CP010975.1"/>
</dbReference>
<dbReference type="PROSITE" id="PS01279">
    <property type="entry name" value="PCMT"/>
    <property type="match status" value="1"/>
</dbReference>
<dbReference type="PANTHER" id="PTHR11579">
    <property type="entry name" value="PROTEIN-L-ISOASPARTATE O-METHYLTRANSFERASE"/>
    <property type="match status" value="1"/>
</dbReference>
<dbReference type="CDD" id="cd02440">
    <property type="entry name" value="AdoMet_MTases"/>
    <property type="match status" value="1"/>
</dbReference>
<dbReference type="SUPFAM" id="SSF53335">
    <property type="entry name" value="S-adenosyl-L-methionine-dependent methyltransferases"/>
    <property type="match status" value="1"/>
</dbReference>
<dbReference type="Pfam" id="PF01135">
    <property type="entry name" value="PCMT"/>
    <property type="match status" value="1"/>
</dbReference>
<dbReference type="NCBIfam" id="TIGR00080">
    <property type="entry name" value="pimt"/>
    <property type="match status" value="1"/>
</dbReference>
<dbReference type="Gene3D" id="3.40.50.150">
    <property type="entry name" value="Vaccinia Virus protein VP39"/>
    <property type="match status" value="1"/>
</dbReference>
<evidence type="ECO:0000313" key="8">
    <source>
        <dbReference type="EMBL" id="AKE52406.1"/>
    </source>
</evidence>
<evidence type="ECO:0000256" key="6">
    <source>
        <dbReference type="ARBA" id="ARBA00022691"/>
    </source>
</evidence>
<proteinExistence type="inferred from homology"/>
<evidence type="ECO:0000256" key="5">
    <source>
        <dbReference type="ARBA" id="ARBA00022679"/>
    </source>
</evidence>
<keyword evidence="3 7" id="KW-0963">Cytoplasm</keyword>
<gene>
    <name evidence="7" type="primary">pcm</name>
    <name evidence="8" type="ORF">TQ33_1458</name>
</gene>
<dbReference type="PATRIC" id="fig|914150.5.peg.1476"/>
<dbReference type="KEGG" id="kge:TQ33_1458"/>
<dbReference type="STRING" id="914150.TQ33_1458"/>
<dbReference type="GO" id="GO:0005737">
    <property type="term" value="C:cytoplasm"/>
    <property type="evidence" value="ECO:0007669"/>
    <property type="project" value="UniProtKB-SubCell"/>
</dbReference>
<dbReference type="NCBIfam" id="NF001453">
    <property type="entry name" value="PRK00312.1"/>
    <property type="match status" value="1"/>
</dbReference>
<comment type="similarity">
    <text evidence="2 7">Belongs to the methyltransferase superfamily. L-isoaspartyl/D-aspartyl protein methyltransferase family.</text>
</comment>
<sequence>MNATHISGTGMTSARTRTRLVERLRAEGIKNEELLKIIGLTPRHLFIDEGLSHRAYEDTALPIGMGQTISQPYIVARMTEMLMETGSMNKVLEIGTGCGYQTSILGKVAKTVFTVERIRALHMQARKTLTGIGQHNIQYLFADGFNGWHQYAPFDGIIVTAAPPSIPERLVSQLADGGRMMIPVGSTESSQDLILVQRKGAKIEETFIEKVKFVPLVSGVAR</sequence>
<dbReference type="InterPro" id="IPR029063">
    <property type="entry name" value="SAM-dependent_MTases_sf"/>
</dbReference>
<accession>A0A0F6RCX4</accession>
<comment type="subcellular location">
    <subcellularLocation>
        <location evidence="1 7">Cytoplasm</location>
    </subcellularLocation>
</comment>
<dbReference type="OrthoDB" id="9810066at2"/>
<dbReference type="GO" id="GO:0032259">
    <property type="term" value="P:methylation"/>
    <property type="evidence" value="ECO:0007669"/>
    <property type="project" value="UniProtKB-KW"/>
</dbReference>
<organism evidence="8 9">
    <name type="scientific">Kangiella geojedonensis</name>
    <dbReference type="NCBI Taxonomy" id="914150"/>
    <lineage>
        <taxon>Bacteria</taxon>
        <taxon>Pseudomonadati</taxon>
        <taxon>Pseudomonadota</taxon>
        <taxon>Gammaproteobacteria</taxon>
        <taxon>Kangiellales</taxon>
        <taxon>Kangiellaceae</taxon>
        <taxon>Kangiella</taxon>
    </lineage>
</organism>
<comment type="function">
    <text evidence="7">Catalyzes the methyl esterification of L-isoaspartyl residues in peptides and proteins that result from spontaneous decomposition of normal L-aspartyl and L-asparaginyl residues. It plays a role in the repair and/or degradation of damaged proteins.</text>
</comment>
<dbReference type="HOGENOM" id="CLU_055432_2_0_6"/>
<evidence type="ECO:0000313" key="9">
    <source>
        <dbReference type="Proteomes" id="UP000034071"/>
    </source>
</evidence>
<evidence type="ECO:0000256" key="1">
    <source>
        <dbReference type="ARBA" id="ARBA00004496"/>
    </source>
</evidence>
<keyword evidence="6 7" id="KW-0949">S-adenosyl-L-methionine</keyword>
<dbReference type="Proteomes" id="UP000034071">
    <property type="component" value="Chromosome"/>
</dbReference>
<evidence type="ECO:0000256" key="7">
    <source>
        <dbReference type="HAMAP-Rule" id="MF_00090"/>
    </source>
</evidence>
<name>A0A0F6RCX4_9GAMM</name>
<dbReference type="AlphaFoldDB" id="A0A0F6RCX4"/>
<keyword evidence="5 7" id="KW-0808">Transferase</keyword>
<keyword evidence="9" id="KW-1185">Reference proteome</keyword>
<evidence type="ECO:0000256" key="3">
    <source>
        <dbReference type="ARBA" id="ARBA00022490"/>
    </source>
</evidence>
<evidence type="ECO:0000256" key="4">
    <source>
        <dbReference type="ARBA" id="ARBA00022603"/>
    </source>
</evidence>
<dbReference type="PANTHER" id="PTHR11579:SF0">
    <property type="entry name" value="PROTEIN-L-ISOASPARTATE(D-ASPARTATE) O-METHYLTRANSFERASE"/>
    <property type="match status" value="1"/>
</dbReference>
<dbReference type="EMBL" id="CP010975">
    <property type="protein sequence ID" value="AKE52406.1"/>
    <property type="molecule type" value="Genomic_DNA"/>
</dbReference>
<protein>
    <recommendedName>
        <fullName evidence="7">Protein-L-isoaspartate O-methyltransferase</fullName>
        <ecNumber evidence="7">2.1.1.77</ecNumber>
    </recommendedName>
    <alternativeName>
        <fullName evidence="7">L-isoaspartyl protein carboxyl methyltransferase</fullName>
    </alternativeName>
    <alternativeName>
        <fullName evidence="7">Protein L-isoaspartyl methyltransferase</fullName>
    </alternativeName>
    <alternativeName>
        <fullName evidence="7">Protein-beta-aspartate methyltransferase</fullName>
        <shortName evidence="7">PIMT</shortName>
    </alternativeName>
</protein>
<dbReference type="HAMAP" id="MF_00090">
    <property type="entry name" value="PIMT"/>
    <property type="match status" value="1"/>
</dbReference>
<keyword evidence="4 7" id="KW-0489">Methyltransferase</keyword>
<dbReference type="GO" id="GO:0004719">
    <property type="term" value="F:protein-L-isoaspartate (D-aspartate) O-methyltransferase activity"/>
    <property type="evidence" value="ECO:0007669"/>
    <property type="project" value="UniProtKB-UniRule"/>
</dbReference>
<dbReference type="InterPro" id="IPR000682">
    <property type="entry name" value="PCMT"/>
</dbReference>
<dbReference type="GO" id="GO:0030091">
    <property type="term" value="P:protein repair"/>
    <property type="evidence" value="ECO:0007669"/>
    <property type="project" value="UniProtKB-UniRule"/>
</dbReference>
<feature type="active site" evidence="7">
    <location>
        <position position="70"/>
    </location>
</feature>
<dbReference type="EC" id="2.1.1.77" evidence="7"/>
<reference evidence="8 9" key="1">
    <citation type="submission" date="2015-02" db="EMBL/GenBank/DDBJ databases">
        <title>Complete genome sequence of Kangiella geojedonensis strain YCS-5T.</title>
        <authorList>
            <person name="Kim K.M."/>
        </authorList>
    </citation>
    <scope>NUCLEOTIDE SEQUENCE [LARGE SCALE GENOMIC DNA]</scope>
    <source>
        <strain evidence="8 9">YCS-5</strain>
    </source>
</reference>
<comment type="catalytic activity">
    <reaction evidence="7">
        <text>[protein]-L-isoaspartate + S-adenosyl-L-methionine = [protein]-L-isoaspartate alpha-methyl ester + S-adenosyl-L-homocysteine</text>
        <dbReference type="Rhea" id="RHEA:12705"/>
        <dbReference type="Rhea" id="RHEA-COMP:12143"/>
        <dbReference type="Rhea" id="RHEA-COMP:12144"/>
        <dbReference type="ChEBI" id="CHEBI:57856"/>
        <dbReference type="ChEBI" id="CHEBI:59789"/>
        <dbReference type="ChEBI" id="CHEBI:90596"/>
        <dbReference type="ChEBI" id="CHEBI:90598"/>
        <dbReference type="EC" id="2.1.1.77"/>
    </reaction>
</comment>
<dbReference type="FunFam" id="3.40.50.150:FF:000010">
    <property type="entry name" value="Protein-L-isoaspartate O-methyltransferase"/>
    <property type="match status" value="1"/>
</dbReference>
<evidence type="ECO:0000256" key="2">
    <source>
        <dbReference type="ARBA" id="ARBA00005369"/>
    </source>
</evidence>